<dbReference type="Proteomes" id="UP000274822">
    <property type="component" value="Unassembled WGS sequence"/>
</dbReference>
<dbReference type="EMBL" id="RBNJ01012649">
    <property type="protein sequence ID" value="RUS25564.1"/>
    <property type="molecule type" value="Genomic_DNA"/>
</dbReference>
<proteinExistence type="predicted"/>
<protein>
    <submittedName>
        <fullName evidence="1">Uncharacterized protein</fullName>
    </submittedName>
</protein>
<dbReference type="AlphaFoldDB" id="A0A433Q706"/>
<organism evidence="1 2">
    <name type="scientific">Jimgerdemannia flammicorona</name>
    <dbReference type="NCBI Taxonomy" id="994334"/>
    <lineage>
        <taxon>Eukaryota</taxon>
        <taxon>Fungi</taxon>
        <taxon>Fungi incertae sedis</taxon>
        <taxon>Mucoromycota</taxon>
        <taxon>Mucoromycotina</taxon>
        <taxon>Endogonomycetes</taxon>
        <taxon>Endogonales</taxon>
        <taxon>Endogonaceae</taxon>
        <taxon>Jimgerdemannia</taxon>
    </lineage>
</organism>
<comment type="caution">
    <text evidence="1">The sequence shown here is derived from an EMBL/GenBank/DDBJ whole genome shotgun (WGS) entry which is preliminary data.</text>
</comment>
<reference evidence="1 2" key="1">
    <citation type="journal article" date="2018" name="New Phytol.">
        <title>Phylogenomics of Endogonaceae and evolution of mycorrhizas within Mucoromycota.</title>
        <authorList>
            <person name="Chang Y."/>
            <person name="Desiro A."/>
            <person name="Na H."/>
            <person name="Sandor L."/>
            <person name="Lipzen A."/>
            <person name="Clum A."/>
            <person name="Barry K."/>
            <person name="Grigoriev I.V."/>
            <person name="Martin F.M."/>
            <person name="Stajich J.E."/>
            <person name="Smith M.E."/>
            <person name="Bonito G."/>
            <person name="Spatafora J.W."/>
        </authorList>
    </citation>
    <scope>NUCLEOTIDE SEQUENCE [LARGE SCALE GENOMIC DNA]</scope>
    <source>
        <strain evidence="1 2">AD002</strain>
    </source>
</reference>
<name>A0A433Q706_9FUNG</name>
<gene>
    <name evidence="1" type="ORF">BC938DRAFT_471958</name>
</gene>
<accession>A0A433Q706</accession>
<evidence type="ECO:0000313" key="2">
    <source>
        <dbReference type="Proteomes" id="UP000274822"/>
    </source>
</evidence>
<keyword evidence="2" id="KW-1185">Reference proteome</keyword>
<sequence>MVKLQEHESRGSNPVAMTGARIIHLGVVKKGEVLSWQSESQGRSTGCAGRMRKSTTTIALVAQKPRTEGEAEDAGKFWIKRARKQGKEAREPDAEKGH</sequence>
<evidence type="ECO:0000313" key="1">
    <source>
        <dbReference type="EMBL" id="RUS25564.1"/>
    </source>
</evidence>